<evidence type="ECO:0000313" key="3">
    <source>
        <dbReference type="Proteomes" id="UP000078397"/>
    </source>
</evidence>
<keyword evidence="3" id="KW-1185">Reference proteome</keyword>
<name>A0A179G3I4_METCM</name>
<dbReference type="GeneID" id="28856875"/>
<dbReference type="RefSeq" id="XP_018148515.1">
    <property type="nucleotide sequence ID" value="XM_018292881.1"/>
</dbReference>
<accession>A0A179G3I4</accession>
<evidence type="ECO:0000313" key="2">
    <source>
        <dbReference type="EMBL" id="OAQ72432.1"/>
    </source>
</evidence>
<dbReference type="EMBL" id="LSBJ02000001">
    <property type="protein sequence ID" value="OAQ72432.1"/>
    <property type="molecule type" value="Genomic_DNA"/>
</dbReference>
<reference evidence="2 3" key="1">
    <citation type="journal article" date="2016" name="PLoS Pathog.">
        <title>Biosynthesis of antibiotic leucinostatins in bio-control fungus Purpureocillium lilacinum and their inhibition on phytophthora revealed by genome mining.</title>
        <authorList>
            <person name="Wang G."/>
            <person name="Liu Z."/>
            <person name="Lin R."/>
            <person name="Li E."/>
            <person name="Mao Z."/>
            <person name="Ling J."/>
            <person name="Yang Y."/>
            <person name="Yin W.B."/>
            <person name="Xie B."/>
        </authorList>
    </citation>
    <scope>NUCLEOTIDE SEQUENCE [LARGE SCALE GENOMIC DNA]</scope>
    <source>
        <strain evidence="2">170</strain>
    </source>
</reference>
<organism evidence="2 3">
    <name type="scientific">Pochonia chlamydosporia 170</name>
    <dbReference type="NCBI Taxonomy" id="1380566"/>
    <lineage>
        <taxon>Eukaryota</taxon>
        <taxon>Fungi</taxon>
        <taxon>Dikarya</taxon>
        <taxon>Ascomycota</taxon>
        <taxon>Pezizomycotina</taxon>
        <taxon>Sordariomycetes</taxon>
        <taxon>Hypocreomycetidae</taxon>
        <taxon>Hypocreales</taxon>
        <taxon>Clavicipitaceae</taxon>
        <taxon>Pochonia</taxon>
    </lineage>
</organism>
<gene>
    <name evidence="2" type="ORF">VFPPC_15128</name>
</gene>
<feature type="region of interest" description="Disordered" evidence="1">
    <location>
        <begin position="44"/>
        <end position="68"/>
    </location>
</feature>
<dbReference type="Proteomes" id="UP000078397">
    <property type="component" value="Unassembled WGS sequence"/>
</dbReference>
<evidence type="ECO:0000256" key="1">
    <source>
        <dbReference type="SAM" id="MobiDB-lite"/>
    </source>
</evidence>
<protein>
    <submittedName>
        <fullName evidence="2">Uncharacterized protein</fullName>
    </submittedName>
</protein>
<feature type="compositionally biased region" description="Low complexity" evidence="1">
    <location>
        <begin position="44"/>
        <end position="61"/>
    </location>
</feature>
<sequence length="68" mass="7340">MLALNIMELLVGCQYFGRVFSEPSAAVQGKQMYRLFCSKYLGSSMGPVKSSSSRELGVRSSKAGDQGV</sequence>
<dbReference type="AlphaFoldDB" id="A0A179G3I4"/>
<dbReference type="KEGG" id="pchm:VFPPC_15128"/>
<comment type="caution">
    <text evidence="2">The sequence shown here is derived from an EMBL/GenBank/DDBJ whole genome shotgun (WGS) entry which is preliminary data.</text>
</comment>
<proteinExistence type="predicted"/>